<organism evidence="2">
    <name type="scientific">uncultured marine thaumarchaeote AD1000_25_B10</name>
    <dbReference type="NCBI Taxonomy" id="1455903"/>
    <lineage>
        <taxon>Archaea</taxon>
        <taxon>Nitrososphaerota</taxon>
        <taxon>environmental samples</taxon>
    </lineage>
</organism>
<dbReference type="Pfam" id="PF00581">
    <property type="entry name" value="Rhodanese"/>
    <property type="match status" value="1"/>
</dbReference>
<dbReference type="PROSITE" id="PS50206">
    <property type="entry name" value="RHODANESE_3"/>
    <property type="match status" value="1"/>
</dbReference>
<dbReference type="InterPro" id="IPR036873">
    <property type="entry name" value="Rhodanese-like_dom_sf"/>
</dbReference>
<proteinExistence type="predicted"/>
<sequence>MLITTSELEKTLDNPNLILIDTRSFQEYSQGHILNALNLDLFPFTGLIQAKREYYLSINN</sequence>
<evidence type="ECO:0000259" key="1">
    <source>
        <dbReference type="PROSITE" id="PS50206"/>
    </source>
</evidence>
<evidence type="ECO:0000313" key="2">
    <source>
        <dbReference type="EMBL" id="AIE92661.1"/>
    </source>
</evidence>
<dbReference type="InterPro" id="IPR001763">
    <property type="entry name" value="Rhodanese-like_dom"/>
</dbReference>
<dbReference type="SUPFAM" id="SSF52821">
    <property type="entry name" value="Rhodanese/Cell cycle control phosphatase"/>
    <property type="match status" value="1"/>
</dbReference>
<dbReference type="Gene3D" id="3.40.250.10">
    <property type="entry name" value="Rhodanese-like domain"/>
    <property type="match status" value="1"/>
</dbReference>
<feature type="domain" description="Rhodanese" evidence="1">
    <location>
        <begin position="13"/>
        <end position="41"/>
    </location>
</feature>
<name>A0A075FT66_9ARCH</name>
<accession>A0A075FT66</accession>
<dbReference type="EMBL" id="KF900372">
    <property type="protein sequence ID" value="AIE92661.1"/>
    <property type="molecule type" value="Genomic_DNA"/>
</dbReference>
<dbReference type="AlphaFoldDB" id="A0A075FT66"/>
<reference evidence="2" key="1">
    <citation type="journal article" date="2014" name="Genome Biol. Evol.">
        <title>Pangenome evidence for extensive interdomain horizontal transfer affecting lineage core and shell genes in uncultured planktonic thaumarchaeota and euryarchaeota.</title>
        <authorList>
            <person name="Deschamps P."/>
            <person name="Zivanovic Y."/>
            <person name="Moreira D."/>
            <person name="Rodriguez-Valera F."/>
            <person name="Lopez-Garcia P."/>
        </authorList>
    </citation>
    <scope>NUCLEOTIDE SEQUENCE</scope>
</reference>
<protein>
    <recommendedName>
        <fullName evidence="1">Rhodanese domain-containing protein</fullName>
    </recommendedName>
</protein>